<dbReference type="Pfam" id="PF08208">
    <property type="entry name" value="RNA_polI_A34"/>
    <property type="match status" value="1"/>
</dbReference>
<feature type="compositionally biased region" description="Acidic residues" evidence="1">
    <location>
        <begin position="70"/>
        <end position="82"/>
    </location>
</feature>
<evidence type="ECO:0000256" key="1">
    <source>
        <dbReference type="SAM" id="MobiDB-lite"/>
    </source>
</evidence>
<feature type="compositionally biased region" description="Basic and acidic residues" evidence="1">
    <location>
        <begin position="43"/>
        <end position="52"/>
    </location>
</feature>
<dbReference type="HOGENOM" id="CLU_1320707_0_0_1"/>
<sequence>MKVVEKTKEAEPASSSAASDDSSEESSEDEESSEESEESEESAEAKKTEATKKTATNGSAGGSDSSRDDSESESEEESEEEAAASSTRAPDTSRLQTTQTRISKPFEPPSGFKPAKLGLHPSSNLAKLLQSTDLSKKQIWHITAPANIDIKQVKQFAQGKAALKEPAIEHKGVGYAFIPEEKDTRVSTKLLVPTEKGYAAGTLNPNNF</sequence>
<proteinExistence type="predicted"/>
<dbReference type="KEGG" id="npa:UCRNP2_8236"/>
<feature type="compositionally biased region" description="Basic and acidic residues" evidence="1">
    <location>
        <begin position="1"/>
        <end position="11"/>
    </location>
</feature>
<evidence type="ECO:0000313" key="3">
    <source>
        <dbReference type="Proteomes" id="UP000013521"/>
    </source>
</evidence>
<feature type="compositionally biased region" description="Polar residues" evidence="1">
    <location>
        <begin position="87"/>
        <end position="102"/>
    </location>
</feature>
<accession>R1EBA1</accession>
<reference evidence="3" key="1">
    <citation type="journal article" date="2013" name="Genome Announc.">
        <title>Draft genome sequence of Neofusicoccum parvum isolate UCR-NP2, a fungal vascular pathogen associated with grapevine cankers.</title>
        <authorList>
            <person name="Blanco-Ulate B."/>
            <person name="Rolshausen P."/>
            <person name="Cantu D."/>
        </authorList>
    </citation>
    <scope>NUCLEOTIDE SEQUENCE [LARGE SCALE GENOMIC DNA]</scope>
    <source>
        <strain evidence="3">UCR-NP2</strain>
    </source>
</reference>
<feature type="compositionally biased region" description="Low complexity" evidence="1">
    <location>
        <begin position="53"/>
        <end position="64"/>
    </location>
</feature>
<feature type="compositionally biased region" description="Acidic residues" evidence="1">
    <location>
        <begin position="21"/>
        <end position="42"/>
    </location>
</feature>
<dbReference type="Proteomes" id="UP000013521">
    <property type="component" value="Unassembled WGS sequence"/>
</dbReference>
<dbReference type="PANTHER" id="PTHR28155:SF1">
    <property type="entry name" value="DNA-DIRECTED RNA POLYMERASE I SUBUNIT RPA34.5-DOMAIN-CONTAINING PROTEIN"/>
    <property type="match status" value="1"/>
</dbReference>
<protein>
    <submittedName>
        <fullName evidence="2">Putative rna polymerase i subunit protein</fullName>
    </submittedName>
</protein>
<dbReference type="InterPro" id="IPR013240">
    <property type="entry name" value="DNA-dir_RNA_pol1_su_RPA34"/>
</dbReference>
<dbReference type="eggNOG" id="ENOG502SSMF">
    <property type="taxonomic scope" value="Eukaryota"/>
</dbReference>
<name>R1EBA1_BOTPV</name>
<dbReference type="Gene3D" id="6.20.250.70">
    <property type="match status" value="1"/>
</dbReference>
<dbReference type="AlphaFoldDB" id="R1EBA1"/>
<dbReference type="EMBL" id="KB916643">
    <property type="protein sequence ID" value="EOD45033.1"/>
    <property type="molecule type" value="Genomic_DNA"/>
</dbReference>
<evidence type="ECO:0000313" key="2">
    <source>
        <dbReference type="EMBL" id="EOD45033.1"/>
    </source>
</evidence>
<organism evidence="2 3">
    <name type="scientific">Botryosphaeria parva (strain UCR-NP2)</name>
    <name type="common">Grapevine canker fungus</name>
    <name type="synonym">Neofusicoccum parvum</name>
    <dbReference type="NCBI Taxonomy" id="1287680"/>
    <lineage>
        <taxon>Eukaryota</taxon>
        <taxon>Fungi</taxon>
        <taxon>Dikarya</taxon>
        <taxon>Ascomycota</taxon>
        <taxon>Pezizomycotina</taxon>
        <taxon>Dothideomycetes</taxon>
        <taxon>Dothideomycetes incertae sedis</taxon>
        <taxon>Botryosphaeriales</taxon>
        <taxon>Botryosphaeriaceae</taxon>
        <taxon>Neofusicoccum</taxon>
    </lineage>
</organism>
<dbReference type="OrthoDB" id="76224at2759"/>
<gene>
    <name evidence="2" type="ORF">UCRNP2_8236</name>
</gene>
<dbReference type="InterPro" id="IPR053263">
    <property type="entry name" value="Euk_RPA34_RNAP_subunit"/>
</dbReference>
<feature type="region of interest" description="Disordered" evidence="1">
    <location>
        <begin position="1"/>
        <end position="118"/>
    </location>
</feature>
<dbReference type="PANTHER" id="PTHR28155">
    <property type="entry name" value="ACR243WP"/>
    <property type="match status" value="1"/>
</dbReference>
<dbReference type="GO" id="GO:0006360">
    <property type="term" value="P:transcription by RNA polymerase I"/>
    <property type="evidence" value="ECO:0007669"/>
    <property type="project" value="InterPro"/>
</dbReference>